<dbReference type="AlphaFoldDB" id="A0A443Q8Z5"/>
<dbReference type="InterPro" id="IPR043128">
    <property type="entry name" value="Rev_trsase/Diguanyl_cyclase"/>
</dbReference>
<sequence>FLELSEALIDCKEHSVKFLQALHDGHPSHVHSKEDIVIPKRSRKYIRVAVAKRNESTIGLITTSTKTYARHGLTLANSLVKLEKGETDVEVMNVHHFNTEAIEVNEGSVKINKSLTKEQKSILREFIKRHESRFGTRSSPVGRAKGPKFKIITEGYPVHKPPYRFSQQQRKEINKEIQRLIDKDVIEPSTSDKNGITMDNAKVKAIRNFQVPKNVKDVRSFVGLASYYRKFIPHFADIAEPLTRLKELLTSYPLLVHFKPGSLTKLRTDASGYGLGAVLLQDQGEGYKPEFLCESPICLLQGIDVLQKNDCYWKPIIEKLLAGEIVEGYDIQEGVLYKIIETSNGQKRLLCVPEVMISDTLYSYHDDPMCGHLGQNKTLARIKERFYWPRMIEDVKH</sequence>
<name>A0A443Q8Z5_9ACAR</name>
<dbReference type="Pfam" id="PF17921">
    <property type="entry name" value="Integrase_H2C2"/>
    <property type="match status" value="1"/>
</dbReference>
<evidence type="ECO:0000256" key="2">
    <source>
        <dbReference type="ARBA" id="ARBA00023268"/>
    </source>
</evidence>
<evidence type="ECO:0000313" key="5">
    <source>
        <dbReference type="EMBL" id="RWR99495.1"/>
    </source>
</evidence>
<evidence type="ECO:0000313" key="6">
    <source>
        <dbReference type="Proteomes" id="UP000285301"/>
    </source>
</evidence>
<feature type="domain" description="Integrase zinc-binding" evidence="4">
    <location>
        <begin position="352"/>
        <end position="396"/>
    </location>
</feature>
<dbReference type="GO" id="GO:0003964">
    <property type="term" value="F:RNA-directed DNA polymerase activity"/>
    <property type="evidence" value="ECO:0007669"/>
    <property type="project" value="UniProtKB-EC"/>
</dbReference>
<organism evidence="5 6">
    <name type="scientific">Dinothrombium tinctorium</name>
    <dbReference type="NCBI Taxonomy" id="1965070"/>
    <lineage>
        <taxon>Eukaryota</taxon>
        <taxon>Metazoa</taxon>
        <taxon>Ecdysozoa</taxon>
        <taxon>Arthropoda</taxon>
        <taxon>Chelicerata</taxon>
        <taxon>Arachnida</taxon>
        <taxon>Acari</taxon>
        <taxon>Acariformes</taxon>
        <taxon>Trombidiformes</taxon>
        <taxon>Prostigmata</taxon>
        <taxon>Anystina</taxon>
        <taxon>Parasitengona</taxon>
        <taxon>Trombidioidea</taxon>
        <taxon>Trombidiidae</taxon>
        <taxon>Dinothrombium</taxon>
    </lineage>
</organism>
<dbReference type="OrthoDB" id="8010381at2759"/>
<dbReference type="GO" id="GO:0004519">
    <property type="term" value="F:endonuclease activity"/>
    <property type="evidence" value="ECO:0007669"/>
    <property type="project" value="UniProtKB-KW"/>
</dbReference>
<keyword evidence="5" id="KW-0540">Nuclease</keyword>
<evidence type="ECO:0000256" key="1">
    <source>
        <dbReference type="ARBA" id="ARBA00012493"/>
    </source>
</evidence>
<feature type="domain" description="Reverse transcriptase/retrotransposon-derived protein RNase H-like" evidence="3">
    <location>
        <begin position="243"/>
        <end position="286"/>
    </location>
</feature>
<feature type="non-terminal residue" evidence="5">
    <location>
        <position position="397"/>
    </location>
</feature>
<dbReference type="EMBL" id="NCKU01014874">
    <property type="protein sequence ID" value="RWR99495.1"/>
    <property type="molecule type" value="Genomic_DNA"/>
</dbReference>
<dbReference type="SUPFAM" id="SSF56672">
    <property type="entry name" value="DNA/RNA polymerases"/>
    <property type="match status" value="2"/>
</dbReference>
<dbReference type="Gene3D" id="3.30.70.270">
    <property type="match status" value="1"/>
</dbReference>
<proteinExistence type="predicted"/>
<keyword evidence="5" id="KW-0378">Hydrolase</keyword>
<dbReference type="InterPro" id="IPR041588">
    <property type="entry name" value="Integrase_H2C2"/>
</dbReference>
<keyword evidence="6" id="KW-1185">Reference proteome</keyword>
<dbReference type="InterPro" id="IPR041577">
    <property type="entry name" value="RT_RNaseH_2"/>
</dbReference>
<feature type="non-terminal residue" evidence="5">
    <location>
        <position position="1"/>
    </location>
</feature>
<reference evidence="5 6" key="1">
    <citation type="journal article" date="2018" name="Gigascience">
        <title>Genomes of trombidid mites reveal novel predicted allergens and laterally-transferred genes associated with secondary metabolism.</title>
        <authorList>
            <person name="Dong X."/>
            <person name="Chaisiri K."/>
            <person name="Xia D."/>
            <person name="Armstrong S.D."/>
            <person name="Fang Y."/>
            <person name="Donnelly M.J."/>
            <person name="Kadowaki T."/>
            <person name="McGarry J.W."/>
            <person name="Darby A.C."/>
            <person name="Makepeace B.L."/>
        </authorList>
    </citation>
    <scope>NUCLEOTIDE SEQUENCE [LARGE SCALE GENOMIC DNA]</scope>
    <source>
        <strain evidence="5">UoL-WK</strain>
    </source>
</reference>
<protein>
    <recommendedName>
        <fullName evidence="1">RNA-directed DNA polymerase</fullName>
        <ecNumber evidence="1">2.7.7.49</ecNumber>
    </recommendedName>
</protein>
<dbReference type="Pfam" id="PF17919">
    <property type="entry name" value="RT_RNaseH_2"/>
    <property type="match status" value="1"/>
</dbReference>
<dbReference type="STRING" id="1965070.A0A443Q8Z5"/>
<dbReference type="FunFam" id="1.10.340.70:FF:000001">
    <property type="entry name" value="Retrovirus-related Pol polyprotein from transposon gypsy-like Protein"/>
    <property type="match status" value="1"/>
</dbReference>
<keyword evidence="2" id="KW-0511">Multifunctional enzyme</keyword>
<gene>
    <name evidence="5" type="ORF">B4U79_07247</name>
</gene>
<dbReference type="PANTHER" id="PTHR37984">
    <property type="entry name" value="PROTEIN CBG26694"/>
    <property type="match status" value="1"/>
</dbReference>
<dbReference type="Gene3D" id="1.10.340.70">
    <property type="match status" value="1"/>
</dbReference>
<evidence type="ECO:0000259" key="4">
    <source>
        <dbReference type="Pfam" id="PF17921"/>
    </source>
</evidence>
<evidence type="ECO:0000259" key="3">
    <source>
        <dbReference type="Pfam" id="PF17919"/>
    </source>
</evidence>
<dbReference type="EC" id="2.7.7.49" evidence="1"/>
<dbReference type="Proteomes" id="UP000285301">
    <property type="component" value="Unassembled WGS sequence"/>
</dbReference>
<comment type="caution">
    <text evidence="5">The sequence shown here is derived from an EMBL/GenBank/DDBJ whole genome shotgun (WGS) entry which is preliminary data.</text>
</comment>
<dbReference type="Gene3D" id="3.10.10.10">
    <property type="entry name" value="HIV Type 1 Reverse Transcriptase, subunit A, domain 1"/>
    <property type="match status" value="1"/>
</dbReference>
<dbReference type="InterPro" id="IPR050951">
    <property type="entry name" value="Retrovirus_Pol_polyprotein"/>
</dbReference>
<dbReference type="PANTHER" id="PTHR37984:SF5">
    <property type="entry name" value="PROTEIN NYNRIN-LIKE"/>
    <property type="match status" value="1"/>
</dbReference>
<keyword evidence="5" id="KW-0255">Endonuclease</keyword>
<dbReference type="InterPro" id="IPR043502">
    <property type="entry name" value="DNA/RNA_pol_sf"/>
</dbReference>
<accession>A0A443Q8Z5</accession>